<dbReference type="Gene3D" id="2.60.40.1520">
    <property type="entry name" value="Hemocyanin, C-terminal domain"/>
    <property type="match status" value="1"/>
</dbReference>
<dbReference type="Gene3D" id="1.10.1280.10">
    <property type="entry name" value="Di-copper center containing domain from catechol oxidase"/>
    <property type="match status" value="1"/>
</dbReference>
<dbReference type="Pfam" id="PF00372">
    <property type="entry name" value="Hemocyanin_M"/>
    <property type="match status" value="1"/>
</dbReference>
<dbReference type="PANTHER" id="PTHR11511">
    <property type="entry name" value="LARVAL STORAGE PROTEIN/PHENOLOXIDASE"/>
    <property type="match status" value="1"/>
</dbReference>
<dbReference type="SUPFAM" id="SSF48050">
    <property type="entry name" value="Hemocyanin, N-terminal domain"/>
    <property type="match status" value="1"/>
</dbReference>
<protein>
    <submittedName>
        <fullName evidence="9">Riboflavin binding hexamerin</fullName>
    </submittedName>
</protein>
<dbReference type="PANTHER" id="PTHR11511:SF5">
    <property type="entry name" value="FAT-BODY PROTEIN 1-RELATED"/>
    <property type="match status" value="1"/>
</dbReference>
<feature type="signal peptide" evidence="5">
    <location>
        <begin position="1"/>
        <end position="18"/>
    </location>
</feature>
<feature type="domain" description="Hemocyanin N-terminal" evidence="7">
    <location>
        <begin position="29"/>
        <end position="151"/>
    </location>
</feature>
<dbReference type="InterPro" id="IPR014756">
    <property type="entry name" value="Ig_E-set"/>
</dbReference>
<proteinExistence type="evidence at transcript level"/>
<feature type="chain" id="PRO_5004157315" evidence="5">
    <location>
        <begin position="19"/>
        <end position="696"/>
    </location>
</feature>
<dbReference type="InterPro" id="IPR005204">
    <property type="entry name" value="Hemocyanin_N"/>
</dbReference>
<evidence type="ECO:0000259" key="6">
    <source>
        <dbReference type="Pfam" id="PF00372"/>
    </source>
</evidence>
<evidence type="ECO:0000256" key="1">
    <source>
        <dbReference type="ARBA" id="ARBA00004613"/>
    </source>
</evidence>
<keyword evidence="3" id="KW-0758">Storage protein</keyword>
<evidence type="ECO:0000256" key="5">
    <source>
        <dbReference type="SAM" id="SignalP"/>
    </source>
</evidence>
<accession>O17479</accession>
<dbReference type="InterPro" id="IPR000896">
    <property type="entry name" value="Hemocyanin/hexamerin_mid_dom"/>
</dbReference>
<feature type="domain" description="Hemocyanin C-terminal" evidence="8">
    <location>
        <begin position="444"/>
        <end position="684"/>
    </location>
</feature>
<dbReference type="InterPro" id="IPR008922">
    <property type="entry name" value="Di-copper_centre_dom_sf"/>
</dbReference>
<dbReference type="Pfam" id="PF03722">
    <property type="entry name" value="Hemocyanin_N"/>
    <property type="match status" value="1"/>
</dbReference>
<evidence type="ECO:0000259" key="7">
    <source>
        <dbReference type="Pfam" id="PF03722"/>
    </source>
</evidence>
<name>O17479_HYACE</name>
<dbReference type="InterPro" id="IPR037020">
    <property type="entry name" value="Hemocyanin_C_sf"/>
</dbReference>
<dbReference type="AlphaFoldDB" id="O17479"/>
<evidence type="ECO:0000256" key="2">
    <source>
        <dbReference type="ARBA" id="ARBA00022525"/>
    </source>
</evidence>
<dbReference type="SUPFAM" id="SSF81296">
    <property type="entry name" value="E set domains"/>
    <property type="match status" value="1"/>
</dbReference>
<comment type="subcellular location">
    <subcellularLocation>
        <location evidence="1">Secreted</location>
    </subcellularLocation>
</comment>
<dbReference type="Pfam" id="PF03723">
    <property type="entry name" value="Hemocyanin_C"/>
    <property type="match status" value="1"/>
</dbReference>
<reference evidence="9" key="2">
    <citation type="journal article" date="1998" name="J. Mol. Evol.">
        <title>The evolution of hexamerins and the phylogeny of insects.</title>
        <authorList>
            <person name="Burmester T."/>
            <person name="Massey H.C. Jr"/>
            <person name="Zakharkin S.O."/>
            <person name="Benes H."/>
        </authorList>
    </citation>
    <scope>NUCLEOTIDE SEQUENCE</scope>
    <source>
        <tissue evidence="9">Fat body</tissue>
    </source>
</reference>
<dbReference type="PRINTS" id="PR00187">
    <property type="entry name" value="HAEMOCYANIN"/>
</dbReference>
<organism evidence="9">
    <name type="scientific">Hyalophora cecropia</name>
    <name type="common">Cecropia moth</name>
    <name type="synonym">Samia cecropia</name>
    <dbReference type="NCBI Taxonomy" id="7123"/>
    <lineage>
        <taxon>Eukaryota</taxon>
        <taxon>Metazoa</taxon>
        <taxon>Ecdysozoa</taxon>
        <taxon>Arthropoda</taxon>
        <taxon>Hexapoda</taxon>
        <taxon>Insecta</taxon>
        <taxon>Pterygota</taxon>
        <taxon>Neoptera</taxon>
        <taxon>Endopterygota</taxon>
        <taxon>Lepidoptera</taxon>
        <taxon>Glossata</taxon>
        <taxon>Ditrysia</taxon>
        <taxon>Bombycoidea</taxon>
        <taxon>Saturniidae</taxon>
        <taxon>Saturniinae</taxon>
        <taxon>Attacini</taxon>
        <taxon>Hyalophora</taxon>
    </lineage>
</organism>
<dbReference type="InterPro" id="IPR005203">
    <property type="entry name" value="Hemocyanin_C"/>
</dbReference>
<evidence type="ECO:0000259" key="8">
    <source>
        <dbReference type="Pfam" id="PF03723"/>
    </source>
</evidence>
<evidence type="ECO:0000256" key="3">
    <source>
        <dbReference type="ARBA" id="ARBA00022761"/>
    </source>
</evidence>
<dbReference type="Gene3D" id="1.20.1370.10">
    <property type="entry name" value="Hemocyanin, N-terminal domain"/>
    <property type="match status" value="1"/>
</dbReference>
<evidence type="ECO:0000313" key="9">
    <source>
        <dbReference type="EMBL" id="AAB86645.1"/>
    </source>
</evidence>
<keyword evidence="5" id="KW-0732">Signal</keyword>
<dbReference type="InterPro" id="IPR013788">
    <property type="entry name" value="Hemocyanin/hexamerin"/>
</dbReference>
<feature type="domain" description="Hemocyanin middle" evidence="6">
    <location>
        <begin position="157"/>
        <end position="435"/>
    </location>
</feature>
<reference evidence="9" key="1">
    <citation type="thesis" date="1995" institute="University of Pennsylvania">
        <title>The Evolution of Insect Storage Proteins: Driven by Composition and Constrained by Sequence.</title>
        <authorList>
            <person name="Massey H.C. Jr."/>
        </authorList>
    </citation>
    <scope>NUCLEOTIDE SEQUENCE</scope>
    <source>
        <tissue evidence="9">Fat body</tissue>
    </source>
</reference>
<evidence type="ECO:0000256" key="4">
    <source>
        <dbReference type="ARBA" id="ARBA00038082"/>
    </source>
</evidence>
<dbReference type="EMBL" id="AF032397">
    <property type="protein sequence ID" value="AAB86645.1"/>
    <property type="molecule type" value="mRNA"/>
</dbReference>
<dbReference type="GO" id="GO:0005615">
    <property type="term" value="C:extracellular space"/>
    <property type="evidence" value="ECO:0007669"/>
    <property type="project" value="UniProtKB-ARBA"/>
</dbReference>
<dbReference type="SUPFAM" id="SSF48056">
    <property type="entry name" value="Di-copper centre-containing domain"/>
    <property type="match status" value="1"/>
</dbReference>
<sequence length="696" mass="81575">MALLSLFVLALIFAPGLCDPVRTVDSVEFAKKQIDISLLYYHAREPNHVSKCITISASWSIENNINHYKNETAVKIWIEMKKQNWLLPLSVPFSPLNPSHQFEAITLFNILYSAKDYDTFYKTTVYMKDRVNQDLFIYVLSILHIHRSDLEGYAIPPIYEVLPEYFNNGEIMTTAQRIGVHGSHMIEYYPSTYKWDNSVVIRWNTTVWPYQCQSTPMSYYLHDYSLNAHYYYHHLTYSKWLGGDVIPLLKERRGEWYWFVHKQLVTRYYMERLSNGFGEIDELSGDVVNEGYNFGYMYHNGIPYPVRPNHFHLDHPEHIGEIEKIKNYERRLRDAIESGYIINSAGDHVDISSPEAIDILGRLIEAGVDSPNVHYYKDFISSWKYVLGNSLWYRHNYNNPGSATPVLIPSALEHYQTALSDPAFYMIWKRVLKLFSLWHHRLPQYKNEELALTDVTIEKVEVDKMVTYHEYTYTNISAAIHMNEVQSQLMYDKESVLVQYARLNHKKFNIRVQVSSKVTKKVEVKFFLAPKYDSRGFEIPLHANSENFFLLNHFVHELTAGENVIVRESTQNSFTVDDLESAYEIYMKAQNIVEGKKETLKERTKHLDFFPHHLLIPKGRVGGMPFVLMVYISELHPSKVSSEDKYGARFLSGTPLGFPVDRPLHWWQIQNLQNIYFHDVMIHHKPTPEIVVPYNF</sequence>
<keyword evidence="2" id="KW-0964">Secreted</keyword>
<dbReference type="InterPro" id="IPR036697">
    <property type="entry name" value="Hemocyanin_N_sf"/>
</dbReference>
<dbReference type="GO" id="GO:0045735">
    <property type="term" value="F:nutrient reservoir activity"/>
    <property type="evidence" value="ECO:0007669"/>
    <property type="project" value="UniProtKB-KW"/>
</dbReference>
<comment type="similarity">
    <text evidence="4">Belongs to the hemocyanin family.</text>
</comment>